<dbReference type="InterPro" id="IPR011060">
    <property type="entry name" value="RibuloseP-bd_barrel"/>
</dbReference>
<sequence length="287" mass="28965">MSESSMVPGERIPPTWSKRAVGHRALVGVVHLRALPGSPGCGAASGARPLDEVLRLAVADARALAEGGVDAIVVENFGDTPFFAERVPPETVAAMTLATEAVRAAVGGDLAIGVNVLRNDVRSALAIAAATGAAFVRVNVHVGTAVTDQGIVNGRAARTLRARAALVPGCAIWADVHVKHAVPLGGGEIGDAARETFERGRADGLIVSGVATGSAPDPGDLERVRSAVPVAPLLIGSGLTLENAADLCRFADGAICGTALKVGGDVGAPVDPARVVRMRAVLDGLGD</sequence>
<accession>A0A518CZ01</accession>
<name>A0A518CZ01_9BACT</name>
<evidence type="ECO:0000313" key="2">
    <source>
        <dbReference type="EMBL" id="QDU84449.1"/>
    </source>
</evidence>
<dbReference type="AlphaFoldDB" id="A0A518CZ01"/>
<dbReference type="RefSeq" id="WP_419186431.1">
    <property type="nucleotide sequence ID" value="NZ_CP036290.1"/>
</dbReference>
<reference evidence="2 3" key="1">
    <citation type="submission" date="2019-02" db="EMBL/GenBank/DDBJ databases">
        <title>Deep-cultivation of Planctomycetes and their phenomic and genomic characterization uncovers novel biology.</title>
        <authorList>
            <person name="Wiegand S."/>
            <person name="Jogler M."/>
            <person name="Boedeker C."/>
            <person name="Pinto D."/>
            <person name="Vollmers J."/>
            <person name="Rivas-Marin E."/>
            <person name="Kohn T."/>
            <person name="Peeters S.H."/>
            <person name="Heuer A."/>
            <person name="Rast P."/>
            <person name="Oberbeckmann S."/>
            <person name="Bunk B."/>
            <person name="Jeske O."/>
            <person name="Meyerdierks A."/>
            <person name="Storesund J.E."/>
            <person name="Kallscheuer N."/>
            <person name="Luecker S."/>
            <person name="Lage O.M."/>
            <person name="Pohl T."/>
            <person name="Merkel B.J."/>
            <person name="Hornburger P."/>
            <person name="Mueller R.-W."/>
            <person name="Bruemmer F."/>
            <person name="Labrenz M."/>
            <person name="Spormann A.M."/>
            <person name="Op den Camp H."/>
            <person name="Overmann J."/>
            <person name="Amann R."/>
            <person name="Jetten M.S.M."/>
            <person name="Mascher T."/>
            <person name="Medema M.H."/>
            <person name="Devos D.P."/>
            <person name="Kaster A.-K."/>
            <person name="Ovreas L."/>
            <person name="Rohde M."/>
            <person name="Galperin M.Y."/>
            <person name="Jogler C."/>
        </authorList>
    </citation>
    <scope>NUCLEOTIDE SEQUENCE [LARGE SCALE GENOMIC DNA]</scope>
    <source>
        <strain evidence="2 3">Pla163</strain>
    </source>
</reference>
<evidence type="ECO:0000256" key="1">
    <source>
        <dbReference type="ARBA" id="ARBA00006007"/>
    </source>
</evidence>
<dbReference type="PANTHER" id="PTHR21381">
    <property type="entry name" value="ZGC:162297"/>
    <property type="match status" value="1"/>
</dbReference>
<dbReference type="PIRSF" id="PIRSF005956">
    <property type="entry name" value="BtpA"/>
    <property type="match status" value="1"/>
</dbReference>
<comment type="similarity">
    <text evidence="1">Belongs to the BtpA family.</text>
</comment>
<dbReference type="InterPro" id="IPR005137">
    <property type="entry name" value="BtpA"/>
</dbReference>
<dbReference type="EMBL" id="CP036290">
    <property type="protein sequence ID" value="QDU84449.1"/>
    <property type="molecule type" value="Genomic_DNA"/>
</dbReference>
<organism evidence="2 3">
    <name type="scientific">Rohdeia mirabilis</name>
    <dbReference type="NCBI Taxonomy" id="2528008"/>
    <lineage>
        <taxon>Bacteria</taxon>
        <taxon>Pseudomonadati</taxon>
        <taxon>Planctomycetota</taxon>
        <taxon>Planctomycetia</taxon>
        <taxon>Planctomycetia incertae sedis</taxon>
        <taxon>Rohdeia</taxon>
    </lineage>
</organism>
<dbReference type="Proteomes" id="UP000319342">
    <property type="component" value="Chromosome"/>
</dbReference>
<keyword evidence="3" id="KW-1185">Reference proteome</keyword>
<evidence type="ECO:0000313" key="3">
    <source>
        <dbReference type="Proteomes" id="UP000319342"/>
    </source>
</evidence>
<dbReference type="Pfam" id="PF03437">
    <property type="entry name" value="BtpA"/>
    <property type="match status" value="1"/>
</dbReference>
<protein>
    <submittedName>
        <fullName evidence="2">Sgc region protein SgcQ</fullName>
    </submittedName>
</protein>
<gene>
    <name evidence="2" type="primary">sgcQ</name>
    <name evidence="2" type="ORF">Pla163_15590</name>
</gene>
<dbReference type="NCBIfam" id="TIGR00259">
    <property type="entry name" value="thylakoid_BtpA"/>
    <property type="match status" value="1"/>
</dbReference>
<proteinExistence type="inferred from homology"/>
<dbReference type="SUPFAM" id="SSF51366">
    <property type="entry name" value="Ribulose-phoshate binding barrel"/>
    <property type="match status" value="1"/>
</dbReference>
<dbReference type="PANTHER" id="PTHR21381:SF3">
    <property type="entry name" value="SGC REGION PROTEIN SGCQ-RELATED"/>
    <property type="match status" value="1"/>
</dbReference>